<evidence type="ECO:0000313" key="2">
    <source>
        <dbReference type="EMBL" id="OKH49398.1"/>
    </source>
</evidence>
<feature type="transmembrane region" description="Helical" evidence="1">
    <location>
        <begin position="108"/>
        <end position="128"/>
    </location>
</feature>
<dbReference type="OrthoDB" id="513241at2"/>
<dbReference type="PANTHER" id="PTHR35302:SF1">
    <property type="entry name" value="PROTEIN COFACTOR ASSEMBLY OF COMPLEX C SUBUNIT B CCB1, CHLOROPLASTIC"/>
    <property type="match status" value="1"/>
</dbReference>
<protein>
    <recommendedName>
        <fullName evidence="4">Cofactor assembly of complex C subunit B</fullName>
    </recommendedName>
</protein>
<sequence>MTDTVLYSTLFLTLLMIVGLVFFIRASTKDRIETLTLTRPVEPLTLLQNLTTYFEARAYAVIAAEAESQRITLQGRVRPSLFLAGFLTLLAAVGALCFALVLANLWPAYGATFLGLLVLSPLAGWFYWRGADRDEKICLEIPPDATVNDQSEGALAKVMVTAHRDELIALEQGFDR</sequence>
<keyword evidence="1" id="KW-1133">Transmembrane helix</keyword>
<keyword evidence="1" id="KW-0812">Transmembrane</keyword>
<reference evidence="2 3" key="1">
    <citation type="submission" date="2016-11" db="EMBL/GenBank/DDBJ databases">
        <title>Draft Genome Sequences of Nine Cyanobacterial Strains from Diverse Habitats.</title>
        <authorList>
            <person name="Zhu T."/>
            <person name="Hou S."/>
            <person name="Lu X."/>
            <person name="Hess W.R."/>
        </authorList>
    </citation>
    <scope>NUCLEOTIDE SEQUENCE [LARGE SCALE GENOMIC DNA]</scope>
    <source>
        <strain evidence="2 3">NIES-30</strain>
    </source>
</reference>
<keyword evidence="1" id="KW-0472">Membrane</keyword>
<accession>A0A1U7J7X5</accession>
<comment type="caution">
    <text evidence="2">The sequence shown here is derived from an EMBL/GenBank/DDBJ whole genome shotgun (WGS) entry which is preliminary data.</text>
</comment>
<dbReference type="Proteomes" id="UP000185557">
    <property type="component" value="Unassembled WGS sequence"/>
</dbReference>
<dbReference type="PANTHER" id="PTHR35302">
    <property type="match status" value="1"/>
</dbReference>
<evidence type="ECO:0000313" key="3">
    <source>
        <dbReference type="Proteomes" id="UP000185557"/>
    </source>
</evidence>
<dbReference type="Pfam" id="PF12046">
    <property type="entry name" value="CCB1"/>
    <property type="match status" value="1"/>
</dbReference>
<organism evidence="2 3">
    <name type="scientific">Phormidium tenue NIES-30</name>
    <dbReference type="NCBI Taxonomy" id="549789"/>
    <lineage>
        <taxon>Bacteria</taxon>
        <taxon>Bacillati</taxon>
        <taxon>Cyanobacteriota</taxon>
        <taxon>Cyanophyceae</taxon>
        <taxon>Oscillatoriophycideae</taxon>
        <taxon>Oscillatoriales</taxon>
        <taxon>Oscillatoriaceae</taxon>
        <taxon>Phormidium</taxon>
    </lineage>
</organism>
<dbReference type="EMBL" id="MRCG01000003">
    <property type="protein sequence ID" value="OKH49398.1"/>
    <property type="molecule type" value="Genomic_DNA"/>
</dbReference>
<evidence type="ECO:0008006" key="4">
    <source>
        <dbReference type="Google" id="ProtNLM"/>
    </source>
</evidence>
<gene>
    <name evidence="2" type="ORF">NIES30_05970</name>
</gene>
<dbReference type="AlphaFoldDB" id="A0A1U7J7X5"/>
<feature type="transmembrane region" description="Helical" evidence="1">
    <location>
        <begin position="80"/>
        <end position="102"/>
    </location>
</feature>
<dbReference type="InterPro" id="IPR021919">
    <property type="entry name" value="CCB1"/>
</dbReference>
<dbReference type="RefSeq" id="WP_073607505.1">
    <property type="nucleotide sequence ID" value="NZ_MRCG01000003.1"/>
</dbReference>
<proteinExistence type="predicted"/>
<feature type="transmembrane region" description="Helical" evidence="1">
    <location>
        <begin position="6"/>
        <end position="24"/>
    </location>
</feature>
<keyword evidence="3" id="KW-1185">Reference proteome</keyword>
<evidence type="ECO:0000256" key="1">
    <source>
        <dbReference type="SAM" id="Phobius"/>
    </source>
</evidence>
<dbReference type="STRING" id="549789.NIES30_05970"/>
<name>A0A1U7J7X5_9CYAN</name>